<dbReference type="Proteomes" id="UP001165960">
    <property type="component" value="Unassembled WGS sequence"/>
</dbReference>
<reference evidence="1" key="1">
    <citation type="submission" date="2022-04" db="EMBL/GenBank/DDBJ databases">
        <title>Genome of the entomopathogenic fungus Entomophthora muscae.</title>
        <authorList>
            <person name="Elya C."/>
            <person name="Lovett B.R."/>
            <person name="Lee E."/>
            <person name="Macias A.M."/>
            <person name="Hajek A.E."/>
            <person name="De Bivort B.L."/>
            <person name="Kasson M.T."/>
            <person name="De Fine Licht H.H."/>
            <person name="Stajich J.E."/>
        </authorList>
    </citation>
    <scope>NUCLEOTIDE SEQUENCE</scope>
    <source>
        <strain evidence="1">Berkeley</strain>
    </source>
</reference>
<proteinExistence type="predicted"/>
<name>A0ACC2TVS0_9FUNG</name>
<dbReference type="EMBL" id="QTSX02002144">
    <property type="protein sequence ID" value="KAJ9078585.1"/>
    <property type="molecule type" value="Genomic_DNA"/>
</dbReference>
<evidence type="ECO:0000313" key="1">
    <source>
        <dbReference type="EMBL" id="KAJ9078585.1"/>
    </source>
</evidence>
<sequence length="80" mass="9210">MSAQYQSPKNLPQARLPPKYHPERTLQLKLQRQLPPLRLDQNHERGRLPAMILQLQKPRVKLQGACLVLHLAVILNYAGI</sequence>
<organism evidence="1 2">
    <name type="scientific">Entomophthora muscae</name>
    <dbReference type="NCBI Taxonomy" id="34485"/>
    <lineage>
        <taxon>Eukaryota</taxon>
        <taxon>Fungi</taxon>
        <taxon>Fungi incertae sedis</taxon>
        <taxon>Zoopagomycota</taxon>
        <taxon>Entomophthoromycotina</taxon>
        <taxon>Entomophthoromycetes</taxon>
        <taxon>Entomophthorales</taxon>
        <taxon>Entomophthoraceae</taxon>
        <taxon>Entomophthora</taxon>
    </lineage>
</organism>
<evidence type="ECO:0000313" key="2">
    <source>
        <dbReference type="Proteomes" id="UP001165960"/>
    </source>
</evidence>
<comment type="caution">
    <text evidence="1">The sequence shown here is derived from an EMBL/GenBank/DDBJ whole genome shotgun (WGS) entry which is preliminary data.</text>
</comment>
<protein>
    <submittedName>
        <fullName evidence="1">Uncharacterized protein</fullName>
    </submittedName>
</protein>
<gene>
    <name evidence="1" type="ORF">DSO57_1005428</name>
</gene>
<keyword evidence="2" id="KW-1185">Reference proteome</keyword>
<accession>A0ACC2TVS0</accession>